<dbReference type="PANTHER" id="PTHR39640:SF1">
    <property type="entry name" value="DUF790 FAMILY PROTEIN"/>
    <property type="match status" value="1"/>
</dbReference>
<name>A0A5B9QSI7_9BACT</name>
<reference evidence="1 2" key="1">
    <citation type="submission" date="2019-08" db="EMBL/GenBank/DDBJ databases">
        <title>Deep-cultivation of Planctomycetes and their phenomic and genomic characterization uncovers novel biology.</title>
        <authorList>
            <person name="Wiegand S."/>
            <person name="Jogler M."/>
            <person name="Boedeker C."/>
            <person name="Pinto D."/>
            <person name="Vollmers J."/>
            <person name="Rivas-Marin E."/>
            <person name="Kohn T."/>
            <person name="Peeters S.H."/>
            <person name="Heuer A."/>
            <person name="Rast P."/>
            <person name="Oberbeckmann S."/>
            <person name="Bunk B."/>
            <person name="Jeske O."/>
            <person name="Meyerdierks A."/>
            <person name="Storesund J.E."/>
            <person name="Kallscheuer N."/>
            <person name="Luecker S."/>
            <person name="Lage O.M."/>
            <person name="Pohl T."/>
            <person name="Merkel B.J."/>
            <person name="Hornburger P."/>
            <person name="Mueller R.-W."/>
            <person name="Bruemmer F."/>
            <person name="Labrenz M."/>
            <person name="Spormann A.M."/>
            <person name="Op den Camp H."/>
            <person name="Overmann J."/>
            <person name="Amann R."/>
            <person name="Jetten M.S.M."/>
            <person name="Mascher T."/>
            <person name="Medema M.H."/>
            <person name="Devos D.P."/>
            <person name="Kaster A.-K."/>
            <person name="Ovreas L."/>
            <person name="Rohde M."/>
            <person name="Galperin M.Y."/>
            <person name="Jogler C."/>
        </authorList>
    </citation>
    <scope>NUCLEOTIDE SEQUENCE [LARGE SCALE GENOMIC DNA]</scope>
    <source>
        <strain evidence="1 2">UC8</strain>
    </source>
</reference>
<keyword evidence="2" id="KW-1185">Reference proteome</keyword>
<gene>
    <name evidence="1" type="ORF">UC8_39830</name>
</gene>
<dbReference type="KEGG" id="rul:UC8_39830"/>
<proteinExistence type="predicted"/>
<dbReference type="Proteomes" id="UP000325286">
    <property type="component" value="Chromosome"/>
</dbReference>
<dbReference type="RefSeq" id="WP_068141402.1">
    <property type="nucleotide sequence ID" value="NZ_CP042914.1"/>
</dbReference>
<accession>A0A5B9QSI7</accession>
<dbReference type="OrthoDB" id="5292613at2"/>
<dbReference type="AlphaFoldDB" id="A0A5B9QSI7"/>
<dbReference type="InterPro" id="IPR008508">
    <property type="entry name" value="Bax1"/>
</dbReference>
<evidence type="ECO:0008006" key="3">
    <source>
        <dbReference type="Google" id="ProtNLM"/>
    </source>
</evidence>
<dbReference type="PANTHER" id="PTHR39640">
    <property type="entry name" value="VNG6129C"/>
    <property type="match status" value="1"/>
</dbReference>
<evidence type="ECO:0000313" key="1">
    <source>
        <dbReference type="EMBL" id="QEG41954.1"/>
    </source>
</evidence>
<sequence length="420" mass="48176">MLKSEHAIARFDFVQRVVYPDRLRKGKDNHYLEAAAALVQVYREGTGKPRQQLHREVETVLDPLPDCPPRRTAAFCKLLDQQAEFNADRGAAGLRRRVFGLAAGRHPIVERPEGIFENTLSDVQQAIAAELGTPWPQIQSRLFADVFELQTLRKFDETFSPLDLLSLYNVSQTQATLYRATRMQIDAQQELKTIVRHAKLAGLMHRIAKRPAAVPYYRFDFDGPQSVLRQTWRYGIRFARLLPKLLALPGWRLTAWVIGPDQQPFLLRVSPRDRLRTTLAPPDEFDSALEQQIYDAWQKEPVDGWDLQREAELLYCGQTVLTPDFVLRQADTERTVLVEVIGFWTPEYLQEKSRRLTQFLQADAAAGQSRREWLLLFDQQGIAAKLELPEDLAVPHLVLSKQTRPEHWIEALGGPSPVRT</sequence>
<protein>
    <recommendedName>
        <fullName evidence="3">DUF790 family protein</fullName>
    </recommendedName>
</protein>
<evidence type="ECO:0000313" key="2">
    <source>
        <dbReference type="Proteomes" id="UP000325286"/>
    </source>
</evidence>
<dbReference type="EMBL" id="CP042914">
    <property type="protein sequence ID" value="QEG41954.1"/>
    <property type="molecule type" value="Genomic_DNA"/>
</dbReference>
<dbReference type="Pfam" id="PF05626">
    <property type="entry name" value="DUF790"/>
    <property type="match status" value="1"/>
</dbReference>
<organism evidence="1 2">
    <name type="scientific">Roseimaritima ulvae</name>
    <dbReference type="NCBI Taxonomy" id="980254"/>
    <lineage>
        <taxon>Bacteria</taxon>
        <taxon>Pseudomonadati</taxon>
        <taxon>Planctomycetota</taxon>
        <taxon>Planctomycetia</taxon>
        <taxon>Pirellulales</taxon>
        <taxon>Pirellulaceae</taxon>
        <taxon>Roseimaritima</taxon>
    </lineage>
</organism>